<dbReference type="GeneID" id="109129180"/>
<dbReference type="InterPro" id="IPR026960">
    <property type="entry name" value="RVT-Znf"/>
</dbReference>
<gene>
    <name evidence="3" type="primary">LOC109129180</name>
</gene>
<evidence type="ECO:0000313" key="2">
    <source>
        <dbReference type="Proteomes" id="UP000694864"/>
    </source>
</evidence>
<sequence>MVWEKLMDIGSFRIDPWFMIGDFNELVGNHEKRGGALRPASLFVPFQSMIRHCGMLEFLCYGEQLSWRSNRCNNQVVRCRLDRALGNEDWQNFFPNSKVDYLEMIGLDHCPILATCLKSSSRRNRQFRFDKRWLGKDGLLGAVESGWVRTNNFRIPTFVDKVRNCRNLVSWWRKNNVISGPTLISSLKAALQEAKMDDQISQEEIRDIERKLKEAYRDEELYWQQKSRKFWLRVGDKNTKYFNGLTKQRRVRNKIVGLFGPDNVWVESPLGMETIASNYFEELVKRSDISGITDILQEISPIITDGMNRSLTREITEAEVRKALFAMHPEKSPGPDAFFGQQVVFLSFVYGDPIPQNWIMVWEKLMDIGSFRIDPWFMIGDFNELVGNHEKRGGALRPASLFVPFQSMIRHCGMLEFLCYGEQLSWRSNRCNNQVVRCRLDRALGNEDWQNFFPNSKVDYLEMIGLDHCPILATCLKSSSRRNRQFRFDKRWLGKDGLLGAVESGWVRTNNFRIPTFVDKVRNCRNLVSWWRKNNVISGPTLISSLKAALQEAKMDDQISQEEIRDIERKLKEAYRDEELYWQQKSRKFWLRVGDKNTKYFNGLTKQRRVRNKIVGLFGPDNVWVESPLGMETIASNYFEELVKRSDISGITDILQEISPIITDGMNRSLTREITEAEVRKALFAMHPEKSPGPDGMMALFFQRFWPSLKGDLVALVKEFFRTGGFDPRLNETNICLIPKVERPQRMTEFRPISLCNVSYRIISKVLCFRLKRFLPSLVSEMQSAFVSGRLITDSIFVAQEMFHGLNTNQRCKSEYLAFKTDMSKAYDRVEWDFLEAVMTKMDFHRRWIAWVMWCVSSVSYQVLLNGQPRGSILPKRGLRQGDPLSPYLFILCTEVLITNIKKAEREKRLTGISIARDCPSISHLLFADDSLFFCKAEESECRVVMDIIGNYGKASGQEVSLEKSSIMFGKKVPPDVRSRIKTVIGISREGGMGSYKGIPENIQGSRTKVFSYVNDRLDERVNGWSAKILSKGGKEVMIKSVALALPTHVMSCYKLPQALTSKLTCAISNFWWKSNDKARGMHWVAWDKRCLDKCDGGLGFRALEEFNDAMLAKQYWRLIHYPNSLMARVMRGRYFRKKHPLLASKPNSPSFAWRSIFSTKGLVERGARWIVGSGRDILVWRDPWIPDHQPRPANGRERVLLPNLRVNHLINPLTMDWHLPTLQEFVDPEDIPLIRSMAVSKSLRPDRLVWHYTKSGKYSVRSGYRLARELQKVVEYGPTCTALRAQAWKLEVSSKVQHFFWQVASGSLPVKERIAHRGIRCDVTCQRCGSAVETINHALFECARSRMVWELSPVQLSLTGFPFGSVYSNLNFLYSNTFSHSGGPGVGYLLPWILWTIWKNRSKMVFQGIEAEPNDIINQASTDKLLWEEAKPGSENFIVPQSSMVERNSLTRCQVDGS</sequence>
<protein>
    <submittedName>
        <fullName evidence="3">Uncharacterized protein LOC109129180</fullName>
    </submittedName>
</protein>
<dbReference type="Proteomes" id="UP000694864">
    <property type="component" value="Chromosome 15"/>
</dbReference>
<dbReference type="SUPFAM" id="SSF56219">
    <property type="entry name" value="DNase I-like"/>
    <property type="match status" value="2"/>
</dbReference>
<organism evidence="2 3">
    <name type="scientific">Camelina sativa</name>
    <name type="common">False flax</name>
    <name type="synonym">Myagrum sativum</name>
    <dbReference type="NCBI Taxonomy" id="90675"/>
    <lineage>
        <taxon>Eukaryota</taxon>
        <taxon>Viridiplantae</taxon>
        <taxon>Streptophyta</taxon>
        <taxon>Embryophyta</taxon>
        <taxon>Tracheophyta</taxon>
        <taxon>Spermatophyta</taxon>
        <taxon>Magnoliopsida</taxon>
        <taxon>eudicotyledons</taxon>
        <taxon>Gunneridae</taxon>
        <taxon>Pentapetalae</taxon>
        <taxon>rosids</taxon>
        <taxon>malvids</taxon>
        <taxon>Brassicales</taxon>
        <taxon>Brassicaceae</taxon>
        <taxon>Camelineae</taxon>
        <taxon>Camelina</taxon>
    </lineage>
</organism>
<dbReference type="Pfam" id="PF00078">
    <property type="entry name" value="RVT_1"/>
    <property type="match status" value="1"/>
</dbReference>
<dbReference type="PROSITE" id="PS50878">
    <property type="entry name" value="RT_POL"/>
    <property type="match status" value="1"/>
</dbReference>
<keyword evidence="2" id="KW-1185">Reference proteome</keyword>
<reference evidence="3" key="2">
    <citation type="submission" date="2025-08" db="UniProtKB">
        <authorList>
            <consortium name="RefSeq"/>
        </authorList>
    </citation>
    <scope>IDENTIFICATION</scope>
    <source>
        <tissue evidence="3">Leaf</tissue>
    </source>
</reference>
<dbReference type="SUPFAM" id="SSF56672">
    <property type="entry name" value="DNA/RNA polymerases"/>
    <property type="match status" value="1"/>
</dbReference>
<name>A0ABM1R055_CAMSA</name>
<dbReference type="InterPro" id="IPR000477">
    <property type="entry name" value="RT_dom"/>
</dbReference>
<dbReference type="Pfam" id="PF13966">
    <property type="entry name" value="zf-RVT"/>
    <property type="match status" value="1"/>
</dbReference>
<dbReference type="Gene3D" id="3.60.10.10">
    <property type="entry name" value="Endonuclease/exonuclease/phosphatase"/>
    <property type="match status" value="2"/>
</dbReference>
<dbReference type="PANTHER" id="PTHR33116:SF86">
    <property type="entry name" value="REVERSE TRANSCRIPTASE DOMAIN-CONTAINING PROTEIN"/>
    <property type="match status" value="1"/>
</dbReference>
<dbReference type="RefSeq" id="XP_019092393.1">
    <property type="nucleotide sequence ID" value="XM_019236848.1"/>
</dbReference>
<accession>A0ABM1R055</accession>
<dbReference type="CDD" id="cd01650">
    <property type="entry name" value="RT_nLTR_like"/>
    <property type="match status" value="1"/>
</dbReference>
<dbReference type="InterPro" id="IPR043502">
    <property type="entry name" value="DNA/RNA_pol_sf"/>
</dbReference>
<dbReference type="PANTHER" id="PTHR33116">
    <property type="entry name" value="REVERSE TRANSCRIPTASE ZINC-BINDING DOMAIN-CONTAINING PROTEIN-RELATED-RELATED"/>
    <property type="match status" value="1"/>
</dbReference>
<feature type="domain" description="Reverse transcriptase" evidence="1">
    <location>
        <begin position="719"/>
        <end position="989"/>
    </location>
</feature>
<dbReference type="InterPro" id="IPR036691">
    <property type="entry name" value="Endo/exonu/phosph_ase_sf"/>
</dbReference>
<evidence type="ECO:0000259" key="1">
    <source>
        <dbReference type="PROSITE" id="PS50878"/>
    </source>
</evidence>
<evidence type="ECO:0000313" key="3">
    <source>
        <dbReference type="RefSeq" id="XP_019092393.1"/>
    </source>
</evidence>
<proteinExistence type="predicted"/>
<reference evidence="2" key="1">
    <citation type="journal article" date="2014" name="Nat. Commun.">
        <title>The emerging biofuel crop Camelina sativa retains a highly undifferentiated hexaploid genome structure.</title>
        <authorList>
            <person name="Kagale S."/>
            <person name="Koh C."/>
            <person name="Nixon J."/>
            <person name="Bollina V."/>
            <person name="Clarke W.E."/>
            <person name="Tuteja R."/>
            <person name="Spillane C."/>
            <person name="Robinson S.J."/>
            <person name="Links M.G."/>
            <person name="Clarke C."/>
            <person name="Higgins E.E."/>
            <person name="Huebert T."/>
            <person name="Sharpe A.G."/>
            <person name="Parkin I.A."/>
        </authorList>
    </citation>
    <scope>NUCLEOTIDE SEQUENCE [LARGE SCALE GENOMIC DNA]</scope>
    <source>
        <strain evidence="2">cv. DH55</strain>
    </source>
</reference>